<evidence type="ECO:0000313" key="2">
    <source>
        <dbReference type="Proteomes" id="UP000011980"/>
    </source>
</evidence>
<sequence>MIELFLKRFFTIETLKNNTISLFKKLECRISFKEVINSVWNSLNL</sequence>
<proteinExistence type="predicted"/>
<evidence type="ECO:0000313" key="1">
    <source>
        <dbReference type="EMBL" id="EMK21630.1"/>
    </source>
</evidence>
<gene>
    <name evidence="1" type="ORF">LEP1GSC008_1876</name>
</gene>
<dbReference type="AlphaFoldDB" id="M6EZV7"/>
<name>M6EZV7_9LEPT</name>
<organism evidence="1 2">
    <name type="scientific">Leptospira kirschneri serovar Bulgarica str. Nikolaevo</name>
    <dbReference type="NCBI Taxonomy" id="1240687"/>
    <lineage>
        <taxon>Bacteria</taxon>
        <taxon>Pseudomonadati</taxon>
        <taxon>Spirochaetota</taxon>
        <taxon>Spirochaetia</taxon>
        <taxon>Leptospirales</taxon>
        <taxon>Leptospiraceae</taxon>
        <taxon>Leptospira</taxon>
    </lineage>
</organism>
<comment type="caution">
    <text evidence="1">The sequence shown here is derived from an EMBL/GenBank/DDBJ whole genome shotgun (WGS) entry which is preliminary data.</text>
</comment>
<accession>M6EZV7</accession>
<reference evidence="1 2" key="1">
    <citation type="submission" date="2013-01" db="EMBL/GenBank/DDBJ databases">
        <authorList>
            <person name="Harkins D.M."/>
            <person name="Durkin A.S."/>
            <person name="Brinkac L.M."/>
            <person name="Haft D.H."/>
            <person name="Selengut J.D."/>
            <person name="Sanka R."/>
            <person name="DePew J."/>
            <person name="Purushe J."/>
            <person name="Galloway R.L."/>
            <person name="Vinetz J.M."/>
            <person name="Sutton G.G."/>
            <person name="Nierman W.C."/>
            <person name="Fouts D.E."/>
        </authorList>
    </citation>
    <scope>NUCLEOTIDE SEQUENCE [LARGE SCALE GENOMIC DNA]</scope>
    <source>
        <strain evidence="1 2">Nikolaevo</strain>
    </source>
</reference>
<dbReference type="EMBL" id="ANCE01000189">
    <property type="protein sequence ID" value="EMK21630.1"/>
    <property type="molecule type" value="Genomic_DNA"/>
</dbReference>
<protein>
    <submittedName>
        <fullName evidence="1">Uncharacterized protein</fullName>
    </submittedName>
</protein>
<dbReference type="Proteomes" id="UP000011980">
    <property type="component" value="Unassembled WGS sequence"/>
</dbReference>